<dbReference type="InterPro" id="IPR039353">
    <property type="entry name" value="TF_Adf1"/>
</dbReference>
<accession>A0A0N0PEH4</accession>
<dbReference type="PANTHER" id="PTHR12243">
    <property type="entry name" value="MADF DOMAIN TRANSCRIPTION FACTOR"/>
    <property type="match status" value="1"/>
</dbReference>
<feature type="compositionally biased region" description="Basic and acidic residues" evidence="1">
    <location>
        <begin position="221"/>
        <end position="230"/>
    </location>
</feature>
<dbReference type="AlphaFoldDB" id="A0A0N0PEH4"/>
<evidence type="ECO:0000313" key="2">
    <source>
        <dbReference type="EMBL" id="KPJ19881.1"/>
    </source>
</evidence>
<feature type="region of interest" description="Disordered" evidence="1">
    <location>
        <begin position="221"/>
        <end position="265"/>
    </location>
</feature>
<organism evidence="2 3">
    <name type="scientific">Papilio machaon</name>
    <name type="common">Old World swallowtail butterfly</name>
    <dbReference type="NCBI Taxonomy" id="76193"/>
    <lineage>
        <taxon>Eukaryota</taxon>
        <taxon>Metazoa</taxon>
        <taxon>Ecdysozoa</taxon>
        <taxon>Arthropoda</taxon>
        <taxon>Hexapoda</taxon>
        <taxon>Insecta</taxon>
        <taxon>Pterygota</taxon>
        <taxon>Neoptera</taxon>
        <taxon>Endopterygota</taxon>
        <taxon>Lepidoptera</taxon>
        <taxon>Glossata</taxon>
        <taxon>Ditrysia</taxon>
        <taxon>Papilionoidea</taxon>
        <taxon>Papilionidae</taxon>
        <taxon>Papilioninae</taxon>
        <taxon>Papilio</taxon>
    </lineage>
</organism>
<sequence>MQPTFNTESDDSHDALIKKRKKEQVHKEKDLSAVDRRMIQFIDSMQKEEKKTDDSRIMSFFKSIAPTIEKFSDDEVVEFQYQYPNNWSYTSSSPLSPPASGSGGLADSTTVQQITIGKMIIVVGEMPLFHYEYKNKRLKYDSWKEIFIHFQPTFEDLSGDEKNKFGQMVMKKWTNMKDSWIKYDKKINECKSGSSAKKIRKYMFYDEMMFLKKNVEHRKTDSNMTEHVHDSSLSNENFDSAVPNQSSSGYTERSETQRAKKKRKNELSEVDIRFMKFMDSAERDEKKKSRSMNFFMGIADTVDKFSDENMIDFQFQVISIIKNIQQRQCTQYIPTSRNQWDQGHQGYLSGTASSNAQSSTYGYSTAARSSYGISRPQTSSHDFGHGSGLEPIHYRPESQLSVHSVNAESISADSQVSIEDEFDFSTELE</sequence>
<reference evidence="2 3" key="1">
    <citation type="journal article" date="2015" name="Nat. Commun.">
        <title>Outbred genome sequencing and CRISPR/Cas9 gene editing in butterflies.</title>
        <authorList>
            <person name="Li X."/>
            <person name="Fan D."/>
            <person name="Zhang W."/>
            <person name="Liu G."/>
            <person name="Zhang L."/>
            <person name="Zhao L."/>
            <person name="Fang X."/>
            <person name="Chen L."/>
            <person name="Dong Y."/>
            <person name="Chen Y."/>
            <person name="Ding Y."/>
            <person name="Zhao R."/>
            <person name="Feng M."/>
            <person name="Zhu Y."/>
            <person name="Feng Y."/>
            <person name="Jiang X."/>
            <person name="Zhu D."/>
            <person name="Xiang H."/>
            <person name="Feng X."/>
            <person name="Li S."/>
            <person name="Wang J."/>
            <person name="Zhang G."/>
            <person name="Kronforst M.R."/>
            <person name="Wang W."/>
        </authorList>
    </citation>
    <scope>NUCLEOTIDE SEQUENCE [LARGE SCALE GENOMIC DNA]</scope>
    <source>
        <strain evidence="2">Ya'a_city_454_Pm</strain>
        <tissue evidence="2">Whole body</tissue>
    </source>
</reference>
<dbReference type="EMBL" id="KQ459805">
    <property type="protein sequence ID" value="KPJ19881.1"/>
    <property type="molecule type" value="Genomic_DNA"/>
</dbReference>
<feature type="compositionally biased region" description="Polar residues" evidence="1">
    <location>
        <begin position="231"/>
        <end position="251"/>
    </location>
</feature>
<dbReference type="GO" id="GO:0006357">
    <property type="term" value="P:regulation of transcription by RNA polymerase II"/>
    <property type="evidence" value="ECO:0007669"/>
    <property type="project" value="TreeGrafter"/>
</dbReference>
<dbReference type="GO" id="GO:0005667">
    <property type="term" value="C:transcription regulator complex"/>
    <property type="evidence" value="ECO:0007669"/>
    <property type="project" value="TreeGrafter"/>
</dbReference>
<dbReference type="STRING" id="76193.A0A0N0PEH4"/>
<feature type="compositionally biased region" description="Polar residues" evidence="1">
    <location>
        <begin position="371"/>
        <end position="381"/>
    </location>
</feature>
<feature type="region of interest" description="Disordered" evidence="1">
    <location>
        <begin position="1"/>
        <end position="30"/>
    </location>
</feature>
<dbReference type="Proteomes" id="UP000053240">
    <property type="component" value="Unassembled WGS sequence"/>
</dbReference>
<dbReference type="PANTHER" id="PTHR12243:SF67">
    <property type="entry name" value="COREPRESSOR OF PANGOLIN, ISOFORM A-RELATED"/>
    <property type="match status" value="1"/>
</dbReference>
<gene>
    <name evidence="2" type="ORF">RR48_02309</name>
</gene>
<proteinExistence type="predicted"/>
<name>A0A0N0PEH4_PAPMA</name>
<dbReference type="InParanoid" id="A0A0N0PEH4"/>
<evidence type="ECO:0000313" key="3">
    <source>
        <dbReference type="Proteomes" id="UP000053240"/>
    </source>
</evidence>
<dbReference type="GO" id="GO:0005634">
    <property type="term" value="C:nucleus"/>
    <property type="evidence" value="ECO:0007669"/>
    <property type="project" value="TreeGrafter"/>
</dbReference>
<protein>
    <submittedName>
        <fullName evidence="2">Uncharacterized protein</fullName>
    </submittedName>
</protein>
<feature type="region of interest" description="Disordered" evidence="1">
    <location>
        <begin position="371"/>
        <end position="391"/>
    </location>
</feature>
<evidence type="ECO:0000256" key="1">
    <source>
        <dbReference type="SAM" id="MobiDB-lite"/>
    </source>
</evidence>
<keyword evidence="3" id="KW-1185">Reference proteome</keyword>